<evidence type="ECO:0000256" key="6">
    <source>
        <dbReference type="ARBA" id="ARBA00023136"/>
    </source>
</evidence>
<evidence type="ECO:0000313" key="7">
    <source>
        <dbReference type="EMBL" id="KMO40404.1"/>
    </source>
</evidence>
<dbReference type="PANTHER" id="PTHR34584:SF1">
    <property type="entry name" value="NA(+)_H(+) ANTIPORTER SUBUNIT E1"/>
    <property type="match status" value="1"/>
</dbReference>
<keyword evidence="6" id="KW-0472">Membrane</keyword>
<evidence type="ECO:0000256" key="1">
    <source>
        <dbReference type="ARBA" id="ARBA00004651"/>
    </source>
</evidence>
<dbReference type="PANTHER" id="PTHR34584">
    <property type="entry name" value="NA(+)/H(+) ANTIPORTER SUBUNIT E1"/>
    <property type="match status" value="1"/>
</dbReference>
<reference evidence="7 8" key="1">
    <citation type="submission" date="2015-03" db="EMBL/GenBank/DDBJ databases">
        <title>Genome sequencing of Methylobacterium variabile DSM 16961.</title>
        <authorList>
            <person name="Chaudhry V."/>
            <person name="Patil P.B."/>
        </authorList>
    </citation>
    <scope>NUCLEOTIDE SEQUENCE [LARGE SCALE GENOMIC DNA]</scope>
    <source>
        <strain evidence="7 8">DSM 16961</strain>
    </source>
</reference>
<evidence type="ECO:0000256" key="2">
    <source>
        <dbReference type="ARBA" id="ARBA00006228"/>
    </source>
</evidence>
<gene>
    <name evidence="7" type="ORF">VQ02_08030</name>
</gene>
<comment type="similarity">
    <text evidence="2">Belongs to the CPA3 antiporters (TC 2.A.63) subunit E family.</text>
</comment>
<keyword evidence="4" id="KW-0812">Transmembrane</keyword>
<organism evidence="7 8">
    <name type="scientific">Methylobacterium variabile</name>
    <dbReference type="NCBI Taxonomy" id="298794"/>
    <lineage>
        <taxon>Bacteria</taxon>
        <taxon>Pseudomonadati</taxon>
        <taxon>Pseudomonadota</taxon>
        <taxon>Alphaproteobacteria</taxon>
        <taxon>Hyphomicrobiales</taxon>
        <taxon>Methylobacteriaceae</taxon>
        <taxon>Methylobacterium</taxon>
    </lineage>
</organism>
<dbReference type="Proteomes" id="UP000035955">
    <property type="component" value="Unassembled WGS sequence"/>
</dbReference>
<dbReference type="EMBL" id="LABY01000047">
    <property type="protein sequence ID" value="KMO40404.1"/>
    <property type="molecule type" value="Genomic_DNA"/>
</dbReference>
<proteinExistence type="inferred from homology"/>
<evidence type="ECO:0000313" key="8">
    <source>
        <dbReference type="Proteomes" id="UP000035955"/>
    </source>
</evidence>
<comment type="caution">
    <text evidence="7">The sequence shown here is derived from an EMBL/GenBank/DDBJ whole genome shotgun (WGS) entry which is preliminary data.</text>
</comment>
<protein>
    <submittedName>
        <fullName evidence="7">Monovalent cation/H+ antiporter subunit E</fullName>
    </submittedName>
</protein>
<dbReference type="InterPro" id="IPR002758">
    <property type="entry name" value="Cation_antiport_E"/>
</dbReference>
<dbReference type="AlphaFoldDB" id="A0A0J6T368"/>
<dbReference type="OrthoDB" id="9807187at2"/>
<evidence type="ECO:0000256" key="5">
    <source>
        <dbReference type="ARBA" id="ARBA00022989"/>
    </source>
</evidence>
<name>A0A0J6T368_9HYPH</name>
<dbReference type="NCBIfam" id="NF006520">
    <property type="entry name" value="PRK08965.1-4"/>
    <property type="match status" value="1"/>
</dbReference>
<dbReference type="GO" id="GO:0008324">
    <property type="term" value="F:monoatomic cation transmembrane transporter activity"/>
    <property type="evidence" value="ECO:0007669"/>
    <property type="project" value="InterPro"/>
</dbReference>
<dbReference type="PATRIC" id="fig|298794.3.peg.5976"/>
<accession>A0A0J6T368</accession>
<dbReference type="Pfam" id="PF01899">
    <property type="entry name" value="MNHE"/>
    <property type="match status" value="1"/>
</dbReference>
<keyword evidence="3" id="KW-1003">Cell membrane</keyword>
<keyword evidence="5" id="KW-1133">Transmembrane helix</keyword>
<dbReference type="RefSeq" id="WP_048443650.1">
    <property type="nucleotide sequence ID" value="NZ_LABY01000047.1"/>
</dbReference>
<evidence type="ECO:0000256" key="4">
    <source>
        <dbReference type="ARBA" id="ARBA00022692"/>
    </source>
</evidence>
<comment type="subcellular location">
    <subcellularLocation>
        <location evidence="1">Cell membrane</location>
        <topology evidence="1">Multi-pass membrane protein</topology>
    </subcellularLocation>
</comment>
<dbReference type="GO" id="GO:0005886">
    <property type="term" value="C:plasma membrane"/>
    <property type="evidence" value="ECO:0007669"/>
    <property type="project" value="UniProtKB-SubCell"/>
</dbReference>
<keyword evidence="8" id="KW-1185">Reference proteome</keyword>
<sequence length="162" mass="18075">MNRILPYPVLSAALGVTWLLLNAPPTPGSILLALMVGLAVPHVMRALRPRAVRVRAPGLLARLAVIVLYDMVRSNIDVARIILGLRRGERRTGFVAIPLDLREPFGLAVLSIILTATPGTLWVQYDSDTGRLLMHVLDYTDGDAWIRRVKDRYERPLMEIFA</sequence>
<dbReference type="PIRSF" id="PIRSF019239">
    <property type="entry name" value="MrpE"/>
    <property type="match status" value="1"/>
</dbReference>
<evidence type="ECO:0000256" key="3">
    <source>
        <dbReference type="ARBA" id="ARBA00022475"/>
    </source>
</evidence>